<evidence type="ECO:0000313" key="2">
    <source>
        <dbReference type="EMBL" id="WDE98851.1"/>
    </source>
</evidence>
<evidence type="ECO:0000256" key="1">
    <source>
        <dbReference type="SAM" id="SignalP"/>
    </source>
</evidence>
<name>A0ABY7VY53_9BACT</name>
<keyword evidence="1" id="KW-0732">Signal</keyword>
<evidence type="ECO:0000313" key="3">
    <source>
        <dbReference type="Proteomes" id="UP001214250"/>
    </source>
</evidence>
<organism evidence="2 3">
    <name type="scientific">Lentisphaera profundi</name>
    <dbReference type="NCBI Taxonomy" id="1658616"/>
    <lineage>
        <taxon>Bacteria</taxon>
        <taxon>Pseudomonadati</taxon>
        <taxon>Lentisphaerota</taxon>
        <taxon>Lentisphaeria</taxon>
        <taxon>Lentisphaerales</taxon>
        <taxon>Lentisphaeraceae</taxon>
        <taxon>Lentisphaera</taxon>
    </lineage>
</organism>
<keyword evidence="3" id="KW-1185">Reference proteome</keyword>
<feature type="chain" id="PRO_5045897869" evidence="1">
    <location>
        <begin position="25"/>
        <end position="215"/>
    </location>
</feature>
<accession>A0ABY7VY53</accession>
<sequence>MKKLISALILIACTWQIFTNPSIANFFKADSTSPKKEPHPGIVKVMPQQLKVSASSHHKVDDYTVNELHSFRIRARILSKKNYATGRETDLSTTDLALGWGKMSDLKVLEKITISQSGRWYFWNTSNFPIPRREIETLSANMHLIPATPAVQTQIDATQKGDIIEITGSLVKVSSNKDNWTWKSSETRNDTGNGACEVIWVKELKIAGKPTQEVR</sequence>
<gene>
    <name evidence="2" type="ORF">PQO03_13505</name>
</gene>
<dbReference type="EMBL" id="CP117812">
    <property type="protein sequence ID" value="WDE98851.1"/>
    <property type="molecule type" value="Genomic_DNA"/>
</dbReference>
<proteinExistence type="predicted"/>
<dbReference type="Proteomes" id="UP001214250">
    <property type="component" value="Chromosome 2"/>
</dbReference>
<reference evidence="2 3" key="1">
    <citation type="submission" date="2023-02" db="EMBL/GenBank/DDBJ databases">
        <title>Genome sequence of Lentisphaera profundi SAORIC-696.</title>
        <authorList>
            <person name="Kim e."/>
            <person name="Cho J.-C."/>
            <person name="Choi A."/>
            <person name="Kang I."/>
        </authorList>
    </citation>
    <scope>NUCLEOTIDE SEQUENCE [LARGE SCALE GENOMIC DNA]</scope>
    <source>
        <strain evidence="2 3">SAORIC-696</strain>
    </source>
</reference>
<feature type="signal peptide" evidence="1">
    <location>
        <begin position="1"/>
        <end position="24"/>
    </location>
</feature>
<protein>
    <submittedName>
        <fullName evidence="2">Uncharacterized protein</fullName>
    </submittedName>
</protein>
<dbReference type="RefSeq" id="WP_274153720.1">
    <property type="nucleotide sequence ID" value="NZ_CP117812.1"/>
</dbReference>